<feature type="transmembrane region" description="Helical" evidence="1">
    <location>
        <begin position="340"/>
        <end position="359"/>
    </location>
</feature>
<feature type="transmembrane region" description="Helical" evidence="1">
    <location>
        <begin position="44"/>
        <end position="63"/>
    </location>
</feature>
<comment type="caution">
    <text evidence="2">The sequence shown here is derived from an EMBL/GenBank/DDBJ whole genome shotgun (WGS) entry which is preliminary data.</text>
</comment>
<sequence>MTSTRVVPVPVLPSREGQGGWAVVTTGLAVLCVVLTGMRWDLSFGLTAGLALALVLLPLWAPWVHSSRWVTWIAVLAGVGAAWSVWLTVWHSSSRTVFTVGLLESVFLVLGLACGIGAAIWARSRTSVWAVGAAFGVGLLLGVNPSGEMFAENPWRFGFSLPVTVIVLAVAARWRSRWVDVIAVLALAGGSVVSGGRSTTAILLMVALLVLWQAWGKPASSGLAALRTVILFGTLAFGTYFALQAAILDGALGESAQDRTELQLATSGTLITGGRPEIGATVALMGSSPGGFGGGTVPSMADVLVAKSGMAALGYEPNNGYVENYLFGSGFELHSVIGDLWAWCGIPGLALAVVLLAFFVARTAVLTTGRAASALLLFLGVKSVWNLLFAPLESALTVFILAVALMAPLVRQVRQAAP</sequence>
<accession>A0A919KU42</accession>
<name>A0A919KU42_9MICO</name>
<dbReference type="AlphaFoldDB" id="A0A919KU42"/>
<gene>
    <name evidence="2" type="ORF">GCM10017772_22280</name>
</gene>
<feature type="transmembrane region" description="Helical" evidence="1">
    <location>
        <begin position="20"/>
        <end position="37"/>
    </location>
</feature>
<keyword evidence="1" id="KW-0812">Transmembrane</keyword>
<feature type="transmembrane region" description="Helical" evidence="1">
    <location>
        <begin position="69"/>
        <end position="90"/>
    </location>
</feature>
<feature type="transmembrane region" description="Helical" evidence="1">
    <location>
        <begin position="155"/>
        <end position="175"/>
    </location>
</feature>
<feature type="transmembrane region" description="Helical" evidence="1">
    <location>
        <begin position="181"/>
        <end position="212"/>
    </location>
</feature>
<feature type="transmembrane region" description="Helical" evidence="1">
    <location>
        <begin position="127"/>
        <end position="143"/>
    </location>
</feature>
<feature type="transmembrane region" description="Helical" evidence="1">
    <location>
        <begin position="97"/>
        <end position="121"/>
    </location>
</feature>
<dbReference type="EMBL" id="BNAS01000003">
    <property type="protein sequence ID" value="GHH72537.1"/>
    <property type="molecule type" value="Genomic_DNA"/>
</dbReference>
<evidence type="ECO:0000313" key="2">
    <source>
        <dbReference type="EMBL" id="GHH72537.1"/>
    </source>
</evidence>
<protein>
    <recommendedName>
        <fullName evidence="4">O-antigen ligase</fullName>
    </recommendedName>
</protein>
<feature type="transmembrane region" description="Helical" evidence="1">
    <location>
        <begin position="394"/>
        <end position="410"/>
    </location>
</feature>
<reference evidence="2" key="1">
    <citation type="journal article" date="2014" name="Int. J. Syst. Evol. Microbiol.">
        <title>Complete genome sequence of Corynebacterium casei LMG S-19264T (=DSM 44701T), isolated from a smear-ripened cheese.</title>
        <authorList>
            <consortium name="US DOE Joint Genome Institute (JGI-PGF)"/>
            <person name="Walter F."/>
            <person name="Albersmeier A."/>
            <person name="Kalinowski J."/>
            <person name="Ruckert C."/>
        </authorList>
    </citation>
    <scope>NUCLEOTIDE SEQUENCE</scope>
    <source>
        <strain evidence="2">CGMCC 4.7398</strain>
    </source>
</reference>
<proteinExistence type="predicted"/>
<evidence type="ECO:0008006" key="4">
    <source>
        <dbReference type="Google" id="ProtNLM"/>
    </source>
</evidence>
<keyword evidence="1" id="KW-0472">Membrane</keyword>
<reference evidence="2" key="2">
    <citation type="submission" date="2020-09" db="EMBL/GenBank/DDBJ databases">
        <authorList>
            <person name="Sun Q."/>
            <person name="Zhou Y."/>
        </authorList>
    </citation>
    <scope>NUCLEOTIDE SEQUENCE</scope>
    <source>
        <strain evidence="2">CGMCC 4.7398</strain>
    </source>
</reference>
<keyword evidence="1" id="KW-1133">Transmembrane helix</keyword>
<feature type="transmembrane region" description="Helical" evidence="1">
    <location>
        <begin position="224"/>
        <end position="243"/>
    </location>
</feature>
<dbReference type="RefSeq" id="WP_189669358.1">
    <property type="nucleotide sequence ID" value="NZ_BNAS01000003.1"/>
</dbReference>
<keyword evidence="3" id="KW-1185">Reference proteome</keyword>
<evidence type="ECO:0000313" key="3">
    <source>
        <dbReference type="Proteomes" id="UP000627369"/>
    </source>
</evidence>
<evidence type="ECO:0000256" key="1">
    <source>
        <dbReference type="SAM" id="Phobius"/>
    </source>
</evidence>
<dbReference type="Proteomes" id="UP000627369">
    <property type="component" value="Unassembled WGS sequence"/>
</dbReference>
<organism evidence="2 3">
    <name type="scientific">Promicromonospora soli</name>
    <dbReference type="NCBI Taxonomy" id="2035533"/>
    <lineage>
        <taxon>Bacteria</taxon>
        <taxon>Bacillati</taxon>
        <taxon>Actinomycetota</taxon>
        <taxon>Actinomycetes</taxon>
        <taxon>Micrococcales</taxon>
        <taxon>Promicromonosporaceae</taxon>
        <taxon>Promicromonospora</taxon>
    </lineage>
</organism>